<dbReference type="PANTHER" id="PTHR30007">
    <property type="entry name" value="PHP DOMAIN PROTEIN"/>
    <property type="match status" value="1"/>
</dbReference>
<dbReference type="AlphaFoldDB" id="A0AAV3XMA3"/>
<gene>
    <name evidence="1" type="ORF">MiSe_64140</name>
</gene>
<dbReference type="PANTHER" id="PTHR30007:SF0">
    <property type="entry name" value="TRANSPOSASE"/>
    <property type="match status" value="1"/>
</dbReference>
<comment type="caution">
    <text evidence="1">The sequence shown here is derived from an EMBL/GenBank/DDBJ whole genome shotgun (WGS) entry which is preliminary data.</text>
</comment>
<evidence type="ECO:0000313" key="1">
    <source>
        <dbReference type="EMBL" id="GET41602.1"/>
    </source>
</evidence>
<dbReference type="EMBL" id="BLAY01000127">
    <property type="protein sequence ID" value="GET41602.1"/>
    <property type="molecule type" value="Genomic_DNA"/>
</dbReference>
<keyword evidence="2" id="KW-1185">Reference proteome</keyword>
<evidence type="ECO:0000313" key="2">
    <source>
        <dbReference type="Proteomes" id="UP001050975"/>
    </source>
</evidence>
<dbReference type="Proteomes" id="UP001050975">
    <property type="component" value="Unassembled WGS sequence"/>
</dbReference>
<organism evidence="1 2">
    <name type="scientific">Microseira wollei NIES-4236</name>
    <dbReference type="NCBI Taxonomy" id="2530354"/>
    <lineage>
        <taxon>Bacteria</taxon>
        <taxon>Bacillati</taxon>
        <taxon>Cyanobacteriota</taxon>
        <taxon>Cyanophyceae</taxon>
        <taxon>Oscillatoriophycideae</taxon>
        <taxon>Aerosakkonematales</taxon>
        <taxon>Aerosakkonemataceae</taxon>
        <taxon>Microseira</taxon>
    </lineage>
</organism>
<proteinExistence type="predicted"/>
<name>A0AAV3XMA3_9CYAN</name>
<reference evidence="1" key="1">
    <citation type="submission" date="2019-10" db="EMBL/GenBank/DDBJ databases">
        <title>Draft genome sequece of Microseira wollei NIES-4236.</title>
        <authorList>
            <person name="Yamaguchi H."/>
            <person name="Suzuki S."/>
            <person name="Kawachi M."/>
        </authorList>
    </citation>
    <scope>NUCLEOTIDE SEQUENCE</scope>
    <source>
        <strain evidence="1">NIES-4236</strain>
    </source>
</reference>
<protein>
    <submittedName>
        <fullName evidence="1">IS5 family transposase</fullName>
    </submittedName>
</protein>
<dbReference type="RefSeq" id="WP_373872926.1">
    <property type="nucleotide sequence ID" value="NZ_BLAY01000127.1"/>
</dbReference>
<sequence>MRCGAKAVLLEAVDDAESLQLIIWAAQGYRGQLEDSVFIVCGCKLEIVKRNEPGFKILPRKWVVERNFAWLGNNRNLRFTSPKTRRSAPAYLERKLTAHRKSLHGKLVHEILSLGNTIKLEKHFNKAFQKLFGKSVGLRATGEFVSRLKCLAQSAGVTVVEFSTFKTKLSQRKLI</sequence>
<accession>A0AAV3XMA3</accession>